<evidence type="ECO:0000256" key="8">
    <source>
        <dbReference type="ARBA" id="ARBA00022963"/>
    </source>
</evidence>
<keyword evidence="12" id="KW-0143">Chaperone</keyword>
<comment type="similarity">
    <text evidence="3">Belongs to the lipase chaperone family.</text>
</comment>
<protein>
    <recommendedName>
        <fullName evidence="4">Lipase chaperone</fullName>
    </recommendedName>
    <alternativeName>
        <fullName evidence="15">Lipase foldase</fullName>
    </alternativeName>
    <alternativeName>
        <fullName evidence="13">Lipase helper protein</fullName>
    </alternativeName>
    <alternativeName>
        <fullName evidence="14">Lipase modulator</fullName>
    </alternativeName>
</protein>
<dbReference type="Pfam" id="PF03280">
    <property type="entry name" value="Lipase_chap"/>
    <property type="match status" value="1"/>
</dbReference>
<evidence type="ECO:0000256" key="16">
    <source>
        <dbReference type="SAM" id="MobiDB-lite"/>
    </source>
</evidence>
<keyword evidence="11" id="KW-0472">Membrane</keyword>
<dbReference type="GO" id="GO:0006457">
    <property type="term" value="P:protein folding"/>
    <property type="evidence" value="ECO:0007669"/>
    <property type="project" value="InterPro"/>
</dbReference>
<evidence type="ECO:0000256" key="5">
    <source>
        <dbReference type="ARBA" id="ARBA00022475"/>
    </source>
</evidence>
<sequence>MKWSLSIAACITLLILALMFWNTSPEQASPPVHTATTSAHADDLDTAPPASINPNRPKTARSVHLQGLDQTLDIDSKGNLITGPEVRELFDAIARQQGAIAADEWKQSILDQYANQLGPRAHQQLQTLLNRYIEFNLALQLLPMEGVASLNDALQRVQQIRDDYLGPDSANLFSDWQEMETFTSQFVQQMVNTQDPVQLKQSLQEQIYSLPVTVQPQAQKILQHSEDLFTALATSRPDPATLKSVAEQMAARALVQPDFVFGEPSPAFMNQYQQYSRARQTLMQQGGVTSEDDPQLNQLRQQYFSGSEVLRVKTLDRAEMY</sequence>
<accession>A0A2K9LNZ5</accession>
<dbReference type="Proteomes" id="UP000235116">
    <property type="component" value="Chromosome"/>
</dbReference>
<dbReference type="OrthoDB" id="7025807at2"/>
<feature type="chain" id="PRO_5014642669" description="Lipase chaperone" evidence="17">
    <location>
        <begin position="29"/>
        <end position="321"/>
    </location>
</feature>
<organism evidence="18 19">
    <name type="scientific">Ketobacter alkanivorans</name>
    <dbReference type="NCBI Taxonomy" id="1917421"/>
    <lineage>
        <taxon>Bacteria</taxon>
        <taxon>Pseudomonadati</taxon>
        <taxon>Pseudomonadota</taxon>
        <taxon>Gammaproteobacteria</taxon>
        <taxon>Pseudomonadales</taxon>
        <taxon>Ketobacteraceae</taxon>
        <taxon>Ketobacter</taxon>
    </lineage>
</organism>
<dbReference type="KEGG" id="kak:Kalk_16175"/>
<evidence type="ECO:0000256" key="9">
    <source>
        <dbReference type="ARBA" id="ARBA00022989"/>
    </source>
</evidence>
<feature type="region of interest" description="Disordered" evidence="16">
    <location>
        <begin position="27"/>
        <end position="58"/>
    </location>
</feature>
<name>A0A2K9LNZ5_9GAMM</name>
<evidence type="ECO:0000313" key="19">
    <source>
        <dbReference type="Proteomes" id="UP000235116"/>
    </source>
</evidence>
<keyword evidence="17" id="KW-0732">Signal</keyword>
<evidence type="ECO:0000256" key="17">
    <source>
        <dbReference type="SAM" id="SignalP"/>
    </source>
</evidence>
<evidence type="ECO:0000256" key="6">
    <source>
        <dbReference type="ARBA" id="ARBA00022519"/>
    </source>
</evidence>
<feature type="signal peptide" evidence="17">
    <location>
        <begin position="1"/>
        <end position="28"/>
    </location>
</feature>
<dbReference type="GO" id="GO:0016042">
    <property type="term" value="P:lipid catabolic process"/>
    <property type="evidence" value="ECO:0007669"/>
    <property type="project" value="UniProtKB-KW"/>
</dbReference>
<evidence type="ECO:0000256" key="13">
    <source>
        <dbReference type="ARBA" id="ARBA00030948"/>
    </source>
</evidence>
<evidence type="ECO:0000313" key="18">
    <source>
        <dbReference type="EMBL" id="AUM13871.1"/>
    </source>
</evidence>
<keyword evidence="7" id="KW-0812">Transmembrane</keyword>
<evidence type="ECO:0000256" key="14">
    <source>
        <dbReference type="ARBA" id="ARBA00031542"/>
    </source>
</evidence>
<keyword evidence="10" id="KW-0443">Lipid metabolism</keyword>
<keyword evidence="9" id="KW-1133">Transmembrane helix</keyword>
<evidence type="ECO:0000256" key="7">
    <source>
        <dbReference type="ARBA" id="ARBA00022692"/>
    </source>
</evidence>
<evidence type="ECO:0000256" key="12">
    <source>
        <dbReference type="ARBA" id="ARBA00023186"/>
    </source>
</evidence>
<proteinExistence type="inferred from homology"/>
<evidence type="ECO:0000256" key="2">
    <source>
        <dbReference type="ARBA" id="ARBA00004383"/>
    </source>
</evidence>
<keyword evidence="19" id="KW-1185">Reference proteome</keyword>
<comment type="function">
    <text evidence="1">May be involved in the folding of the extracellular lipase during its passage through the periplasm.</text>
</comment>
<evidence type="ECO:0000256" key="11">
    <source>
        <dbReference type="ARBA" id="ARBA00023136"/>
    </source>
</evidence>
<dbReference type="GO" id="GO:0005886">
    <property type="term" value="C:plasma membrane"/>
    <property type="evidence" value="ECO:0007669"/>
    <property type="project" value="UniProtKB-SubCell"/>
</dbReference>
<evidence type="ECO:0000256" key="15">
    <source>
        <dbReference type="ARBA" id="ARBA00033028"/>
    </source>
</evidence>
<keyword evidence="6" id="KW-0997">Cell inner membrane</keyword>
<comment type="subcellular location">
    <subcellularLocation>
        <location evidence="2">Cell inner membrane</location>
        <topology evidence="2">Single-pass membrane protein</topology>
        <orientation evidence="2">Periplasmic side</orientation>
    </subcellularLocation>
</comment>
<dbReference type="InterPro" id="IPR004961">
    <property type="entry name" value="Lipase_chaperone"/>
</dbReference>
<evidence type="ECO:0000256" key="1">
    <source>
        <dbReference type="ARBA" id="ARBA00003280"/>
    </source>
</evidence>
<evidence type="ECO:0000256" key="4">
    <source>
        <dbReference type="ARBA" id="ARBA00019692"/>
    </source>
</evidence>
<dbReference type="GO" id="GO:0051082">
    <property type="term" value="F:unfolded protein binding"/>
    <property type="evidence" value="ECO:0007669"/>
    <property type="project" value="InterPro"/>
</dbReference>
<evidence type="ECO:0000256" key="10">
    <source>
        <dbReference type="ARBA" id="ARBA00023098"/>
    </source>
</evidence>
<dbReference type="RefSeq" id="WP_101895246.1">
    <property type="nucleotide sequence ID" value="NZ_CP022684.1"/>
</dbReference>
<gene>
    <name evidence="18" type="ORF">Kalk_16175</name>
</gene>
<dbReference type="SUPFAM" id="SSF158855">
    <property type="entry name" value="Lipase chaperone-like"/>
    <property type="match status" value="1"/>
</dbReference>
<keyword evidence="5" id="KW-1003">Cell membrane</keyword>
<keyword evidence="8" id="KW-0442">Lipid degradation</keyword>
<dbReference type="AlphaFoldDB" id="A0A2K9LNZ5"/>
<reference evidence="19" key="1">
    <citation type="submission" date="2017-08" db="EMBL/GenBank/DDBJ databases">
        <title>Direct submision.</title>
        <authorList>
            <person name="Kim S.-J."/>
            <person name="Rhee S.-K."/>
        </authorList>
    </citation>
    <scope>NUCLEOTIDE SEQUENCE [LARGE SCALE GENOMIC DNA]</scope>
    <source>
        <strain evidence="19">GI5</strain>
    </source>
</reference>
<evidence type="ECO:0000256" key="3">
    <source>
        <dbReference type="ARBA" id="ARBA00010358"/>
    </source>
</evidence>
<dbReference type="EMBL" id="CP022684">
    <property type="protein sequence ID" value="AUM13871.1"/>
    <property type="molecule type" value="Genomic_DNA"/>
</dbReference>